<dbReference type="OrthoDB" id="7871006at2759"/>
<feature type="region of interest" description="Disordered" evidence="1">
    <location>
        <begin position="64"/>
        <end position="152"/>
    </location>
</feature>
<feature type="compositionally biased region" description="Basic and acidic residues" evidence="1">
    <location>
        <begin position="125"/>
        <end position="139"/>
    </location>
</feature>
<evidence type="ECO:0000313" key="3">
    <source>
        <dbReference type="Proteomes" id="UP000494163"/>
    </source>
</evidence>
<dbReference type="OMA" id="HPEMPET"/>
<keyword evidence="3" id="KW-1185">Reference proteome</keyword>
<dbReference type="AlphaFoldDB" id="A0A0M3QWQ3"/>
<dbReference type="Proteomes" id="UP000494163">
    <property type="component" value="Chromosome 3L"/>
</dbReference>
<protein>
    <submittedName>
        <fullName evidence="2">CG14107</fullName>
    </submittedName>
</protein>
<reference evidence="2 3" key="1">
    <citation type="submission" date="2015-08" db="EMBL/GenBank/DDBJ databases">
        <title>Ancestral chromatin configuration constrains chromatin evolution on differentiating sex chromosomes in Drosophila.</title>
        <authorList>
            <person name="Zhou Q."/>
            <person name="Bachtrog D."/>
        </authorList>
    </citation>
    <scope>NUCLEOTIDE SEQUENCE [LARGE SCALE GENOMIC DNA]</scope>
    <source>
        <tissue evidence="2">Whole larvae</tissue>
    </source>
</reference>
<feature type="compositionally biased region" description="Low complexity" evidence="1">
    <location>
        <begin position="141"/>
        <end position="152"/>
    </location>
</feature>
<proteinExistence type="predicted"/>
<evidence type="ECO:0000313" key="2">
    <source>
        <dbReference type="EMBL" id="ALC44549.1"/>
    </source>
</evidence>
<accession>A0A0M3QWQ3</accession>
<feature type="compositionally biased region" description="Acidic residues" evidence="1">
    <location>
        <begin position="83"/>
        <end position="103"/>
    </location>
</feature>
<name>A0A0M3QWQ3_DROBS</name>
<feature type="region of interest" description="Disordered" evidence="1">
    <location>
        <begin position="204"/>
        <end position="262"/>
    </location>
</feature>
<sequence length="262" mass="28226">MVKHIYLTLGKFTNYKLKRTVSQNPFTHTAALLCLALAVSAAPVSDLVDAADFPYSRKVAAAQAVDSSMDSDELTAQKQSNDSAEDDDDEDEAEDDDDDDDDDSFIRRRREAVEEPAKMEQQPAKVEEQPAKQSEKEEAATETAPTAAVSSTTRKPVLVLIHDALQKVTTKLPTDQVANNALHYFQLFEHFIQQTIEQVIDAADEDEDEPAAGVTALPATESADKQPEPAAELPAPVIETSEQPAAPAVEPVAAPAAASNAV</sequence>
<feature type="compositionally biased region" description="Low complexity" evidence="1">
    <location>
        <begin position="244"/>
        <end position="262"/>
    </location>
</feature>
<gene>
    <name evidence="2" type="ORF">Dbus_chr3Lg1715</name>
</gene>
<dbReference type="EMBL" id="CP012525">
    <property type="protein sequence ID" value="ALC44549.1"/>
    <property type="molecule type" value="Genomic_DNA"/>
</dbReference>
<organism evidence="2 3">
    <name type="scientific">Drosophila busckii</name>
    <name type="common">Fruit fly</name>
    <dbReference type="NCBI Taxonomy" id="30019"/>
    <lineage>
        <taxon>Eukaryota</taxon>
        <taxon>Metazoa</taxon>
        <taxon>Ecdysozoa</taxon>
        <taxon>Arthropoda</taxon>
        <taxon>Hexapoda</taxon>
        <taxon>Insecta</taxon>
        <taxon>Pterygota</taxon>
        <taxon>Neoptera</taxon>
        <taxon>Endopterygota</taxon>
        <taxon>Diptera</taxon>
        <taxon>Brachycera</taxon>
        <taxon>Muscomorpha</taxon>
        <taxon>Ephydroidea</taxon>
        <taxon>Drosophilidae</taxon>
        <taxon>Drosophila</taxon>
    </lineage>
</organism>
<evidence type="ECO:0000256" key="1">
    <source>
        <dbReference type="SAM" id="MobiDB-lite"/>
    </source>
</evidence>